<evidence type="ECO:0000256" key="3">
    <source>
        <dbReference type="ARBA" id="ARBA00022490"/>
    </source>
</evidence>
<feature type="compositionally biased region" description="Basic and acidic residues" evidence="10">
    <location>
        <begin position="198"/>
        <end position="224"/>
    </location>
</feature>
<evidence type="ECO:0000256" key="6">
    <source>
        <dbReference type="ARBA" id="ARBA00044147"/>
    </source>
</evidence>
<keyword evidence="12" id="KW-1185">Reference proteome</keyword>
<accession>A0AAV0GGR1</accession>
<name>A0AAV0GGR1_9ASTE</name>
<dbReference type="PANTHER" id="PTHR10233:SF14">
    <property type="entry name" value="TRANSLATION INITIATION FACTOR EIF-2B SUBUNIT DELTA"/>
    <property type="match status" value="1"/>
</dbReference>
<gene>
    <name evidence="11" type="ORF">CEPIT_LOCUS43519</name>
</gene>
<organism evidence="11 12">
    <name type="scientific">Cuscuta epithymum</name>
    <dbReference type="NCBI Taxonomy" id="186058"/>
    <lineage>
        <taxon>Eukaryota</taxon>
        <taxon>Viridiplantae</taxon>
        <taxon>Streptophyta</taxon>
        <taxon>Embryophyta</taxon>
        <taxon>Tracheophyta</taxon>
        <taxon>Spermatophyta</taxon>
        <taxon>Magnoliopsida</taxon>
        <taxon>eudicotyledons</taxon>
        <taxon>Gunneridae</taxon>
        <taxon>Pentapetalae</taxon>
        <taxon>asterids</taxon>
        <taxon>lamiids</taxon>
        <taxon>Solanales</taxon>
        <taxon>Convolvulaceae</taxon>
        <taxon>Cuscuteae</taxon>
        <taxon>Cuscuta</taxon>
        <taxon>Cuscuta subgen. Cuscuta</taxon>
    </lineage>
</organism>
<dbReference type="InterPro" id="IPR042529">
    <property type="entry name" value="IF_2B-like_C"/>
</dbReference>
<protein>
    <recommendedName>
        <fullName evidence="6">Translation initiation factor eIF2B subunit delta</fullName>
    </recommendedName>
    <alternativeName>
        <fullName evidence="7">eIF2B GDP-GTP exchange factor subunit delta</fullName>
    </alternativeName>
</protein>
<keyword evidence="5" id="KW-0648">Protein biosynthesis</keyword>
<comment type="caution">
    <text evidence="11">The sequence shown here is derived from an EMBL/GenBank/DDBJ whole genome shotgun (WGS) entry which is preliminary data.</text>
</comment>
<dbReference type="SUPFAM" id="SSF100950">
    <property type="entry name" value="NagB/RpiA/CoA transferase-like"/>
    <property type="match status" value="1"/>
</dbReference>
<dbReference type="EMBL" id="CAMAPF010001122">
    <property type="protein sequence ID" value="CAH9147150.1"/>
    <property type="molecule type" value="Genomic_DNA"/>
</dbReference>
<dbReference type="GO" id="GO:0005829">
    <property type="term" value="C:cytosol"/>
    <property type="evidence" value="ECO:0007669"/>
    <property type="project" value="UniProtKB-SubCell"/>
</dbReference>
<keyword evidence="3" id="KW-0963">Cytoplasm</keyword>
<evidence type="ECO:0000256" key="1">
    <source>
        <dbReference type="ARBA" id="ARBA00004514"/>
    </source>
</evidence>
<dbReference type="Pfam" id="PF01008">
    <property type="entry name" value="IF-2B"/>
    <property type="match status" value="1"/>
</dbReference>
<evidence type="ECO:0000256" key="2">
    <source>
        <dbReference type="ARBA" id="ARBA00007251"/>
    </source>
</evidence>
<feature type="region of interest" description="Disordered" evidence="10">
    <location>
        <begin position="173"/>
        <end position="284"/>
    </location>
</feature>
<dbReference type="GO" id="GO:0003743">
    <property type="term" value="F:translation initiation factor activity"/>
    <property type="evidence" value="ECO:0007669"/>
    <property type="project" value="UniProtKB-KW"/>
</dbReference>
<evidence type="ECO:0000256" key="8">
    <source>
        <dbReference type="ARBA" id="ARBA00046432"/>
    </source>
</evidence>
<reference evidence="11" key="1">
    <citation type="submission" date="2022-07" db="EMBL/GenBank/DDBJ databases">
        <authorList>
            <person name="Macas J."/>
            <person name="Novak P."/>
            <person name="Neumann P."/>
        </authorList>
    </citation>
    <scope>NUCLEOTIDE SEQUENCE</scope>
</reference>
<proteinExistence type="inferred from homology"/>
<feature type="compositionally biased region" description="Low complexity" evidence="10">
    <location>
        <begin position="225"/>
        <end position="237"/>
    </location>
</feature>
<dbReference type="Gene3D" id="3.40.50.10470">
    <property type="entry name" value="Translation initiation factor eif-2b, domain 2"/>
    <property type="match status" value="1"/>
</dbReference>
<comment type="subunit">
    <text evidence="8">Component of the translation initiation factor 2B (eIF2B) complex which is a heterodecamer of two sets of five different subunits: alpha, beta, gamma, delta and epsilon. Subunits alpha, beta and delta comprise a regulatory subcomplex and subunits epsilon and gamma comprise a catalytic subcomplex. Within the complex, the hexameric regulatory complex resides at the center, with the two heterodimeric catalytic subcomplexes bound on opposite sides.</text>
</comment>
<evidence type="ECO:0000313" key="12">
    <source>
        <dbReference type="Proteomes" id="UP001152523"/>
    </source>
</evidence>
<dbReference type="InterPro" id="IPR000649">
    <property type="entry name" value="IF-2B-related"/>
</dbReference>
<dbReference type="AlphaFoldDB" id="A0AAV0GGR1"/>
<keyword evidence="4" id="KW-0396">Initiation factor</keyword>
<dbReference type="PANTHER" id="PTHR10233">
    <property type="entry name" value="TRANSLATION INITIATION FACTOR EIF-2B"/>
    <property type="match status" value="1"/>
</dbReference>
<evidence type="ECO:0000256" key="5">
    <source>
        <dbReference type="ARBA" id="ARBA00022917"/>
    </source>
</evidence>
<dbReference type="InterPro" id="IPR037171">
    <property type="entry name" value="NagB/RpiA_transferase-like"/>
</dbReference>
<evidence type="ECO:0000256" key="7">
    <source>
        <dbReference type="ARBA" id="ARBA00044356"/>
    </source>
</evidence>
<comment type="similarity">
    <text evidence="2 9">Belongs to the eIF-2B alpha/beta/delta subunits family.</text>
</comment>
<evidence type="ECO:0000256" key="4">
    <source>
        <dbReference type="ARBA" id="ARBA00022540"/>
    </source>
</evidence>
<dbReference type="Proteomes" id="UP001152523">
    <property type="component" value="Unassembled WGS sequence"/>
</dbReference>
<evidence type="ECO:0000256" key="9">
    <source>
        <dbReference type="RuleBase" id="RU003814"/>
    </source>
</evidence>
<evidence type="ECO:0000313" key="11">
    <source>
        <dbReference type="EMBL" id="CAH9147150.1"/>
    </source>
</evidence>
<comment type="subcellular location">
    <subcellularLocation>
        <location evidence="1">Cytoplasm</location>
        <location evidence="1">Cytosol</location>
    </subcellularLocation>
</comment>
<sequence>MAPFIPTCHQPKNLLPPSTTIKNLLAGRRSALYMDPRIAPRPNFPMIRRVGFLPPELPHSDPLEDPRSILQSPSMIVPHPLRDSDAASHSAGIPVPATAPMRISQGDGEDEGQLVVGSYDASQTVPGSSPTSSGIGLVDGEFSMDSANWILPEVSQKLLPALCNVGSEQATAADELAAPNRTSKRGGISDNDNGGQKAVEKPKQVQESSKQQKEKTTKAERRALQEAQRAAKAASRAVCNKPAAGGSPASVCEKSPKVLKQSSHKQDSNLMSTSSTMEKKRSNQTLVKDRKNDFPAPRMQFDDKSRVEKAKKRALLKQTESRNRVEMFLHLRQYEHGTQLHDLESKFFQLDSMHPAIYKVGVQHLAGDLSGSNARCVAMLQAIKEAINDYSLPPGKTFATSDIISKIKSYASFFDECRPLSISMGNAIQFLRGRIAKLPHTLSESEVKENLFSDIDGFINEKIVLADKVIIGHGVKKIKDGDVILTYSSSSVVEMIILHAHEIGKQFQVVIVDSRPMFEGQALLQRLLKKGINCAYTHISAVSYIMHEVTTVFLGAASILANGTVYSKVGSACVSMVAHAFRVPVLVCCEAYKFSKRVMLDSICCNELGNPNAVSLVPRGSGANYLKNWTDIENLQILNLVYDATPSDYISMIITDYGMVPTTSVPVIVREYGKEHLFL</sequence>
<evidence type="ECO:0000256" key="10">
    <source>
        <dbReference type="SAM" id="MobiDB-lite"/>
    </source>
</evidence>